<reference evidence="5" key="2">
    <citation type="submission" date="2023-01" db="EMBL/GenBank/DDBJ databases">
        <authorList>
            <person name="Sun Q."/>
            <person name="Evtushenko L."/>
        </authorList>
    </citation>
    <scope>NUCLEOTIDE SEQUENCE</scope>
    <source>
        <strain evidence="5">VKM Ac-1321</strain>
    </source>
</reference>
<dbReference type="Proteomes" id="UP001143480">
    <property type="component" value="Unassembled WGS sequence"/>
</dbReference>
<dbReference type="Gene3D" id="1.10.10.10">
    <property type="entry name" value="Winged helix-like DNA-binding domain superfamily/Winged helix DNA-binding domain"/>
    <property type="match status" value="2"/>
</dbReference>
<dbReference type="Pfam" id="PF01638">
    <property type="entry name" value="HxlR"/>
    <property type="match status" value="2"/>
</dbReference>
<dbReference type="EMBL" id="BSFP01000054">
    <property type="protein sequence ID" value="GLL05177.1"/>
    <property type="molecule type" value="Genomic_DNA"/>
</dbReference>
<protein>
    <submittedName>
        <fullName evidence="5">HxlR family transcriptional regulator</fullName>
    </submittedName>
</protein>
<proteinExistence type="predicted"/>
<dbReference type="GO" id="GO:0003677">
    <property type="term" value="F:DNA binding"/>
    <property type="evidence" value="ECO:0007669"/>
    <property type="project" value="UniProtKB-KW"/>
</dbReference>
<accession>A0A9W6KNB5</accession>
<dbReference type="PANTHER" id="PTHR33204:SF18">
    <property type="entry name" value="TRANSCRIPTIONAL REGULATORY PROTEIN"/>
    <property type="match status" value="1"/>
</dbReference>
<dbReference type="InterPro" id="IPR036388">
    <property type="entry name" value="WH-like_DNA-bd_sf"/>
</dbReference>
<feature type="domain" description="HTH hxlR-type" evidence="4">
    <location>
        <begin position="18"/>
        <end position="116"/>
    </location>
</feature>
<gene>
    <name evidence="5" type="ORF">GCM10017581_069240</name>
</gene>
<dbReference type="InterPro" id="IPR002577">
    <property type="entry name" value="HTH_HxlR"/>
</dbReference>
<sequence length="320" mass="35690">MTAGPGDSPTLLEAGAQNAVAHALGIIGDEWTLLLLRYATALGVRRYSDFLERLPISNSVLTNRLSRLAELGLMEKVAYQQRPPRFEYRLTKRGRDTWPILLTIWAWEATWVPQHEERLPVMRHSRCGHPFQPLLMCAACGKPVEPRDVTGGFGPSGTWERSVPAATTRRRSFAGAGASPGLFPQTMALIGNRWSSALLGAAFLGAHRFKDFEQRLGAPPTMVADRLRTFCDLGVLDPAPGAERADWLSYHLTAKGRAFFPVVMCTLDWGHRWFKAPEGRALLYRHTECRRIFTPRLACDKCREPLRGGSDVSIEPEARA</sequence>
<evidence type="ECO:0000256" key="2">
    <source>
        <dbReference type="ARBA" id="ARBA00023125"/>
    </source>
</evidence>
<dbReference type="PANTHER" id="PTHR33204">
    <property type="entry name" value="TRANSCRIPTIONAL REGULATOR, MARR FAMILY"/>
    <property type="match status" value="1"/>
</dbReference>
<dbReference type="RefSeq" id="WP_261964159.1">
    <property type="nucleotide sequence ID" value="NZ_BAAAXA010000003.1"/>
</dbReference>
<keyword evidence="1" id="KW-0805">Transcription regulation</keyword>
<comment type="caution">
    <text evidence="5">The sequence shown here is derived from an EMBL/GenBank/DDBJ whole genome shotgun (WGS) entry which is preliminary data.</text>
</comment>
<keyword evidence="6" id="KW-1185">Reference proteome</keyword>
<organism evidence="5 6">
    <name type="scientific">Dactylosporangium matsuzakiense</name>
    <dbReference type="NCBI Taxonomy" id="53360"/>
    <lineage>
        <taxon>Bacteria</taxon>
        <taxon>Bacillati</taxon>
        <taxon>Actinomycetota</taxon>
        <taxon>Actinomycetes</taxon>
        <taxon>Micromonosporales</taxon>
        <taxon>Micromonosporaceae</taxon>
        <taxon>Dactylosporangium</taxon>
    </lineage>
</organism>
<evidence type="ECO:0000256" key="3">
    <source>
        <dbReference type="ARBA" id="ARBA00023163"/>
    </source>
</evidence>
<keyword evidence="3" id="KW-0804">Transcription</keyword>
<evidence type="ECO:0000313" key="6">
    <source>
        <dbReference type="Proteomes" id="UP001143480"/>
    </source>
</evidence>
<dbReference type="AlphaFoldDB" id="A0A9W6KNB5"/>
<reference evidence="5" key="1">
    <citation type="journal article" date="2014" name="Int. J. Syst. Evol. Microbiol.">
        <title>Complete genome sequence of Corynebacterium casei LMG S-19264T (=DSM 44701T), isolated from a smear-ripened cheese.</title>
        <authorList>
            <consortium name="US DOE Joint Genome Institute (JGI-PGF)"/>
            <person name="Walter F."/>
            <person name="Albersmeier A."/>
            <person name="Kalinowski J."/>
            <person name="Ruckert C."/>
        </authorList>
    </citation>
    <scope>NUCLEOTIDE SEQUENCE</scope>
    <source>
        <strain evidence="5">VKM Ac-1321</strain>
    </source>
</reference>
<evidence type="ECO:0000256" key="1">
    <source>
        <dbReference type="ARBA" id="ARBA00023015"/>
    </source>
</evidence>
<evidence type="ECO:0000313" key="5">
    <source>
        <dbReference type="EMBL" id="GLL05177.1"/>
    </source>
</evidence>
<dbReference type="InterPro" id="IPR036390">
    <property type="entry name" value="WH_DNA-bd_sf"/>
</dbReference>
<dbReference type="PROSITE" id="PS51118">
    <property type="entry name" value="HTH_HXLR"/>
    <property type="match status" value="2"/>
</dbReference>
<feature type="domain" description="HTH hxlR-type" evidence="4">
    <location>
        <begin position="179"/>
        <end position="278"/>
    </location>
</feature>
<evidence type="ECO:0000259" key="4">
    <source>
        <dbReference type="PROSITE" id="PS51118"/>
    </source>
</evidence>
<keyword evidence="2" id="KW-0238">DNA-binding</keyword>
<name>A0A9W6KNB5_9ACTN</name>
<dbReference type="SUPFAM" id="SSF46785">
    <property type="entry name" value="Winged helix' DNA-binding domain"/>
    <property type="match status" value="2"/>
</dbReference>